<keyword evidence="4 6" id="KW-0472">Membrane</keyword>
<dbReference type="PANTHER" id="PTHR23112">
    <property type="entry name" value="G PROTEIN-COUPLED RECEPTOR 157-RELATED"/>
    <property type="match status" value="1"/>
</dbReference>
<dbReference type="PANTHER" id="PTHR23112:SF37">
    <property type="entry name" value="G PROTEIN-COUPLED RECEPTOR GPR1"/>
    <property type="match status" value="1"/>
</dbReference>
<dbReference type="GO" id="GO:0004930">
    <property type="term" value="F:G protein-coupled receptor activity"/>
    <property type="evidence" value="ECO:0007669"/>
    <property type="project" value="TreeGrafter"/>
</dbReference>
<keyword evidence="2 6" id="KW-0812">Transmembrane</keyword>
<sequence length="401" mass="44592">MSAPLTESGTGSVDFDFGERVSMLFGVQAGSLSGMSIVLLIAYKMYRMFRRACAGGKIWEGDAADSSLFWNLMLGEALRAVGKIMTVRWIIEANITAPTVFCKLQGVVQLLGTNIIDWSTLAITVQTTVILIAQWNTSTHFAKYLVVCVWAIVSLIIGVTLGTRGLDIIGPAGTWCWIQPKYRAEQIVGEYLWMWIILILTIIAYAINVLVIRGFLTIDGWHLRWVSRNRVHVNLTEAENEEELETKEMANQLYFITRWLVFSGYKVPHQVAAFTTCLFSLSGLFNVILFFKTRPALITGGDSVPTDILPNNTFPPSQDGSHGHEPSHTSTSALLSGHRGMVEKHPEENMFVEINYSRGMQREASGSKTVLPMHRQVLQSPAGTPVKYAYDDDDDVGQLPP</sequence>
<evidence type="ECO:0000256" key="1">
    <source>
        <dbReference type="ARBA" id="ARBA00004141"/>
    </source>
</evidence>
<dbReference type="GO" id="GO:0005886">
    <property type="term" value="C:plasma membrane"/>
    <property type="evidence" value="ECO:0007669"/>
    <property type="project" value="TreeGrafter"/>
</dbReference>
<protein>
    <submittedName>
        <fullName evidence="7">Uncharacterized protein</fullName>
    </submittedName>
</protein>
<evidence type="ECO:0000256" key="5">
    <source>
        <dbReference type="SAM" id="MobiDB-lite"/>
    </source>
</evidence>
<evidence type="ECO:0000313" key="7">
    <source>
        <dbReference type="EMBL" id="TEB38057.1"/>
    </source>
</evidence>
<dbReference type="EMBL" id="QPFP01000003">
    <property type="protein sequence ID" value="TEB38057.1"/>
    <property type="molecule type" value="Genomic_DNA"/>
</dbReference>
<comment type="caution">
    <text evidence="7">The sequence shown here is derived from an EMBL/GenBank/DDBJ whole genome shotgun (WGS) entry which is preliminary data.</text>
</comment>
<accession>A0A4Y7TV66</accession>
<organism evidence="7 8">
    <name type="scientific">Coprinellus micaceus</name>
    <name type="common">Glistening ink-cap mushroom</name>
    <name type="synonym">Coprinus micaceus</name>
    <dbReference type="NCBI Taxonomy" id="71717"/>
    <lineage>
        <taxon>Eukaryota</taxon>
        <taxon>Fungi</taxon>
        <taxon>Dikarya</taxon>
        <taxon>Basidiomycota</taxon>
        <taxon>Agaricomycotina</taxon>
        <taxon>Agaricomycetes</taxon>
        <taxon>Agaricomycetidae</taxon>
        <taxon>Agaricales</taxon>
        <taxon>Agaricineae</taxon>
        <taxon>Psathyrellaceae</taxon>
        <taxon>Coprinellus</taxon>
    </lineage>
</organism>
<feature type="transmembrane region" description="Helical" evidence="6">
    <location>
        <begin position="20"/>
        <end position="42"/>
    </location>
</feature>
<evidence type="ECO:0000313" key="8">
    <source>
        <dbReference type="Proteomes" id="UP000298030"/>
    </source>
</evidence>
<feature type="compositionally biased region" description="Acidic residues" evidence="5">
    <location>
        <begin position="391"/>
        <end position="401"/>
    </location>
</feature>
<evidence type="ECO:0000256" key="3">
    <source>
        <dbReference type="ARBA" id="ARBA00022989"/>
    </source>
</evidence>
<comment type="subcellular location">
    <subcellularLocation>
        <location evidence="1">Membrane</location>
        <topology evidence="1">Multi-pass membrane protein</topology>
    </subcellularLocation>
</comment>
<dbReference type="Proteomes" id="UP000298030">
    <property type="component" value="Unassembled WGS sequence"/>
</dbReference>
<feature type="transmembrane region" description="Helical" evidence="6">
    <location>
        <begin position="271"/>
        <end position="291"/>
    </location>
</feature>
<evidence type="ECO:0000256" key="2">
    <source>
        <dbReference type="ARBA" id="ARBA00022692"/>
    </source>
</evidence>
<feature type="compositionally biased region" description="Polar residues" evidence="5">
    <location>
        <begin position="309"/>
        <end position="320"/>
    </location>
</feature>
<reference evidence="7 8" key="1">
    <citation type="journal article" date="2019" name="Nat. Ecol. Evol.">
        <title>Megaphylogeny resolves global patterns of mushroom evolution.</title>
        <authorList>
            <person name="Varga T."/>
            <person name="Krizsan K."/>
            <person name="Foldi C."/>
            <person name="Dima B."/>
            <person name="Sanchez-Garcia M."/>
            <person name="Sanchez-Ramirez S."/>
            <person name="Szollosi G.J."/>
            <person name="Szarkandi J.G."/>
            <person name="Papp V."/>
            <person name="Albert L."/>
            <person name="Andreopoulos W."/>
            <person name="Angelini C."/>
            <person name="Antonin V."/>
            <person name="Barry K.W."/>
            <person name="Bougher N.L."/>
            <person name="Buchanan P."/>
            <person name="Buyck B."/>
            <person name="Bense V."/>
            <person name="Catcheside P."/>
            <person name="Chovatia M."/>
            <person name="Cooper J."/>
            <person name="Damon W."/>
            <person name="Desjardin D."/>
            <person name="Finy P."/>
            <person name="Geml J."/>
            <person name="Haridas S."/>
            <person name="Hughes K."/>
            <person name="Justo A."/>
            <person name="Karasinski D."/>
            <person name="Kautmanova I."/>
            <person name="Kiss B."/>
            <person name="Kocsube S."/>
            <person name="Kotiranta H."/>
            <person name="LaButti K.M."/>
            <person name="Lechner B.E."/>
            <person name="Liimatainen K."/>
            <person name="Lipzen A."/>
            <person name="Lukacs Z."/>
            <person name="Mihaltcheva S."/>
            <person name="Morgado L.N."/>
            <person name="Niskanen T."/>
            <person name="Noordeloos M.E."/>
            <person name="Ohm R.A."/>
            <person name="Ortiz-Santana B."/>
            <person name="Ovrebo C."/>
            <person name="Racz N."/>
            <person name="Riley R."/>
            <person name="Savchenko A."/>
            <person name="Shiryaev A."/>
            <person name="Soop K."/>
            <person name="Spirin V."/>
            <person name="Szebenyi C."/>
            <person name="Tomsovsky M."/>
            <person name="Tulloss R.E."/>
            <person name="Uehling J."/>
            <person name="Grigoriev I.V."/>
            <person name="Vagvolgyi C."/>
            <person name="Papp T."/>
            <person name="Martin F.M."/>
            <person name="Miettinen O."/>
            <person name="Hibbett D.S."/>
            <person name="Nagy L.G."/>
        </authorList>
    </citation>
    <scope>NUCLEOTIDE SEQUENCE [LARGE SCALE GENOMIC DNA]</scope>
    <source>
        <strain evidence="7 8">FP101781</strain>
    </source>
</reference>
<dbReference type="OrthoDB" id="100006at2759"/>
<evidence type="ECO:0000256" key="4">
    <source>
        <dbReference type="ARBA" id="ARBA00023136"/>
    </source>
</evidence>
<feature type="region of interest" description="Disordered" evidence="5">
    <location>
        <begin position="308"/>
        <end position="339"/>
    </location>
</feature>
<dbReference type="Gene3D" id="1.20.1070.10">
    <property type="entry name" value="Rhodopsin 7-helix transmembrane proteins"/>
    <property type="match status" value="1"/>
</dbReference>
<keyword evidence="8" id="KW-1185">Reference proteome</keyword>
<dbReference type="GO" id="GO:0007189">
    <property type="term" value="P:adenylate cyclase-activating G protein-coupled receptor signaling pathway"/>
    <property type="evidence" value="ECO:0007669"/>
    <property type="project" value="TreeGrafter"/>
</dbReference>
<name>A0A4Y7TV66_COPMI</name>
<dbReference type="AlphaFoldDB" id="A0A4Y7TV66"/>
<proteinExistence type="predicted"/>
<dbReference type="STRING" id="71717.A0A4Y7TV66"/>
<feature type="transmembrane region" description="Helical" evidence="6">
    <location>
        <begin position="191"/>
        <end position="216"/>
    </location>
</feature>
<evidence type="ECO:0000256" key="6">
    <source>
        <dbReference type="SAM" id="Phobius"/>
    </source>
</evidence>
<feature type="region of interest" description="Disordered" evidence="5">
    <location>
        <begin position="381"/>
        <end position="401"/>
    </location>
</feature>
<keyword evidence="3 6" id="KW-1133">Transmembrane helix</keyword>
<gene>
    <name evidence="7" type="ORF">FA13DRAFT_1785896</name>
</gene>
<feature type="transmembrane region" description="Helical" evidence="6">
    <location>
        <begin position="141"/>
        <end position="161"/>
    </location>
</feature>